<protein>
    <submittedName>
        <fullName evidence="1">Uncharacterized protein</fullName>
    </submittedName>
</protein>
<keyword evidence="2" id="KW-1185">Reference proteome</keyword>
<dbReference type="AlphaFoldDB" id="A0AA40KYT6"/>
<organism evidence="1 2">
    <name type="scientific">Melipona bicolor</name>
    <dbReference type="NCBI Taxonomy" id="60889"/>
    <lineage>
        <taxon>Eukaryota</taxon>
        <taxon>Metazoa</taxon>
        <taxon>Ecdysozoa</taxon>
        <taxon>Arthropoda</taxon>
        <taxon>Hexapoda</taxon>
        <taxon>Insecta</taxon>
        <taxon>Pterygota</taxon>
        <taxon>Neoptera</taxon>
        <taxon>Endopterygota</taxon>
        <taxon>Hymenoptera</taxon>
        <taxon>Apocrita</taxon>
        <taxon>Aculeata</taxon>
        <taxon>Apoidea</taxon>
        <taxon>Anthophila</taxon>
        <taxon>Apidae</taxon>
        <taxon>Melipona</taxon>
    </lineage>
</organism>
<dbReference type="Proteomes" id="UP001177670">
    <property type="component" value="Unassembled WGS sequence"/>
</dbReference>
<evidence type="ECO:0000313" key="1">
    <source>
        <dbReference type="EMBL" id="KAK1137898.1"/>
    </source>
</evidence>
<gene>
    <name evidence="1" type="ORF">K0M31_002392</name>
</gene>
<proteinExistence type="predicted"/>
<sequence>MFINKLQQPVPQPRKLNKGEELMRKSINYAGGSSISKLQTSCPITTEKQNAIGHFPPCGLQLCKPFARPAS</sequence>
<name>A0AA40KYT6_9HYME</name>
<reference evidence="1" key="1">
    <citation type="submission" date="2021-10" db="EMBL/GenBank/DDBJ databases">
        <title>Melipona bicolor Genome sequencing and assembly.</title>
        <authorList>
            <person name="Araujo N.S."/>
            <person name="Arias M.C."/>
        </authorList>
    </citation>
    <scope>NUCLEOTIDE SEQUENCE</scope>
    <source>
        <strain evidence="1">USP_2M_L1-L4_2017</strain>
        <tissue evidence="1">Whole body</tissue>
    </source>
</reference>
<dbReference type="EMBL" id="JAHYIQ010000001">
    <property type="protein sequence ID" value="KAK1137898.1"/>
    <property type="molecule type" value="Genomic_DNA"/>
</dbReference>
<evidence type="ECO:0000313" key="2">
    <source>
        <dbReference type="Proteomes" id="UP001177670"/>
    </source>
</evidence>
<comment type="caution">
    <text evidence="1">The sequence shown here is derived from an EMBL/GenBank/DDBJ whole genome shotgun (WGS) entry which is preliminary data.</text>
</comment>
<accession>A0AA40KYT6</accession>